<keyword evidence="2 5" id="KW-0812">Transmembrane</keyword>
<evidence type="ECO:0000256" key="4">
    <source>
        <dbReference type="ARBA" id="ARBA00023136"/>
    </source>
</evidence>
<dbReference type="STRING" id="1642818.AWE51_07955"/>
<dbReference type="Proteomes" id="UP000076715">
    <property type="component" value="Unassembled WGS sequence"/>
</dbReference>
<dbReference type="Pfam" id="PF00916">
    <property type="entry name" value="Sulfate_transp"/>
    <property type="match status" value="1"/>
</dbReference>
<dbReference type="InterPro" id="IPR011547">
    <property type="entry name" value="SLC26A/SulP_dom"/>
</dbReference>
<evidence type="ECO:0000313" key="7">
    <source>
        <dbReference type="EMBL" id="KZS39579.1"/>
    </source>
</evidence>
<dbReference type="GO" id="GO:0055085">
    <property type="term" value="P:transmembrane transport"/>
    <property type="evidence" value="ECO:0007669"/>
    <property type="project" value="InterPro"/>
</dbReference>
<feature type="transmembrane region" description="Helical" evidence="5">
    <location>
        <begin position="68"/>
        <end position="87"/>
    </location>
</feature>
<evidence type="ECO:0000256" key="2">
    <source>
        <dbReference type="ARBA" id="ARBA00022692"/>
    </source>
</evidence>
<dbReference type="InterPro" id="IPR001902">
    <property type="entry name" value="SLC26A/SulP_fam"/>
</dbReference>
<feature type="transmembrane region" description="Helical" evidence="5">
    <location>
        <begin position="395"/>
        <end position="428"/>
    </location>
</feature>
<dbReference type="OrthoDB" id="9769739at2"/>
<accession>A0A162Z679</accession>
<keyword evidence="8" id="KW-1185">Reference proteome</keyword>
<dbReference type="RefSeq" id="WP_066315170.1">
    <property type="nucleotide sequence ID" value="NZ_CANLSS010000015.1"/>
</dbReference>
<feature type="transmembrane region" description="Helical" evidence="5">
    <location>
        <begin position="204"/>
        <end position="225"/>
    </location>
</feature>
<feature type="transmembrane region" description="Helical" evidence="5">
    <location>
        <begin position="337"/>
        <end position="355"/>
    </location>
</feature>
<proteinExistence type="predicted"/>
<keyword evidence="3 5" id="KW-1133">Transmembrane helix</keyword>
<comment type="subcellular location">
    <subcellularLocation>
        <location evidence="1">Membrane</location>
        <topology evidence="1">Multi-pass membrane protein</topology>
    </subcellularLocation>
</comment>
<dbReference type="AlphaFoldDB" id="A0A162Z679"/>
<comment type="caution">
    <text evidence="7">The sequence shown here is derived from an EMBL/GenBank/DDBJ whole genome shotgun (WGS) entry which is preliminary data.</text>
</comment>
<dbReference type="GO" id="GO:0016020">
    <property type="term" value="C:membrane"/>
    <property type="evidence" value="ECO:0007669"/>
    <property type="project" value="UniProtKB-SubCell"/>
</dbReference>
<feature type="transmembrane region" description="Helical" evidence="5">
    <location>
        <begin position="262"/>
        <end position="281"/>
    </location>
</feature>
<protein>
    <submittedName>
        <fullName evidence="7">Sulfate transporter</fullName>
    </submittedName>
</protein>
<gene>
    <name evidence="7" type="ORF">AWE51_07955</name>
</gene>
<evidence type="ECO:0000256" key="5">
    <source>
        <dbReference type="SAM" id="Phobius"/>
    </source>
</evidence>
<feature type="transmembrane region" description="Helical" evidence="5">
    <location>
        <begin position="123"/>
        <end position="142"/>
    </location>
</feature>
<evidence type="ECO:0000259" key="6">
    <source>
        <dbReference type="Pfam" id="PF00916"/>
    </source>
</evidence>
<organism evidence="7 8">
    <name type="scientific">Aquimarina aggregata</name>
    <dbReference type="NCBI Taxonomy" id="1642818"/>
    <lineage>
        <taxon>Bacteria</taxon>
        <taxon>Pseudomonadati</taxon>
        <taxon>Bacteroidota</taxon>
        <taxon>Flavobacteriia</taxon>
        <taxon>Flavobacteriales</taxon>
        <taxon>Flavobacteriaceae</taxon>
        <taxon>Aquimarina</taxon>
    </lineage>
</organism>
<keyword evidence="4 5" id="KW-0472">Membrane</keyword>
<reference evidence="7 8" key="1">
    <citation type="submission" date="2016-01" db="EMBL/GenBank/DDBJ databases">
        <title>The draft genome sequence of Aquimarina sp. RZW4-3-2.</title>
        <authorList>
            <person name="Wang Y."/>
        </authorList>
    </citation>
    <scope>NUCLEOTIDE SEQUENCE [LARGE SCALE GENOMIC DNA]</scope>
    <source>
        <strain evidence="7 8">RZW4-3-2</strain>
    </source>
</reference>
<dbReference type="PANTHER" id="PTHR11814">
    <property type="entry name" value="SULFATE TRANSPORTER"/>
    <property type="match status" value="1"/>
</dbReference>
<evidence type="ECO:0000313" key="8">
    <source>
        <dbReference type="Proteomes" id="UP000076715"/>
    </source>
</evidence>
<feature type="transmembrane region" description="Helical" evidence="5">
    <location>
        <begin position="180"/>
        <end position="197"/>
    </location>
</feature>
<evidence type="ECO:0000256" key="1">
    <source>
        <dbReference type="ARBA" id="ARBA00004141"/>
    </source>
</evidence>
<feature type="transmembrane region" description="Helical" evidence="5">
    <location>
        <begin position="45"/>
        <end position="62"/>
    </location>
</feature>
<feature type="domain" description="SLC26A/SulP transporter" evidence="6">
    <location>
        <begin position="17"/>
        <end position="401"/>
    </location>
</feature>
<feature type="transmembrane region" description="Helical" evidence="5">
    <location>
        <begin position="94"/>
        <end position="117"/>
    </location>
</feature>
<feature type="transmembrane region" description="Helical" evidence="5">
    <location>
        <begin position="302"/>
        <end position="325"/>
    </location>
</feature>
<evidence type="ECO:0000256" key="3">
    <source>
        <dbReference type="ARBA" id="ARBA00022989"/>
    </source>
</evidence>
<sequence length="754" mass="83435">MGNSKSNTSKFISELPKNMFSGFVVSLIALPLGLGLALASEAPPISGVIASIVGGIVVSIFGGSNVTITGPGNGLVVVLLGAITILADGNMYQGYIFTLAAIICSGVLMIIIGQLRLGTLSDFFPSSAIQGMLAAIGISIFAKQFHVMLANTSIKGDTLSMLADIPTSISVLFTPEYSDIVIAAVVGVSSLFIMVFYGKIRNKYFQLVPAPMWIVLIAIGLSYYYEFFSTEAYPISASLLVQIPNEVFSSFPRPDFSLLLDMKFIGVVVSITLISTIESLLSIKAVDKLDPLKRRSNVNKDLTALGIASIVSGFVGGLNVVTVIARSSVNVNNGGSNRSSNFFHSVFLILFVVLFQDQLRRIPLTALAAILVYTGYKLAAPKNLKDVAKIGKEQLLIFSATVIATITTNLITGILVGILTTILIHFVLNKSIMFFVRNLFKPNVLMFKEEINDNYFVSIKNFSSFMNYTKLKKKLDTIPENEDAVVDFSLCDFVDYTVQESLIGYQETFKRKGGSFEITGLDIHGASSEHPLAVRSLIPFSKKLKVGPKSNLTKRQFDLQQIADDFSWNYDPKKDENVLALSDFVFFKIKKVSYLNNAIFDQRDVFRISDVVFSEGEFIARSLVRTTVLTIKLNKEIPKFTLDKEGLLEFVYKFAGFKDVTIQGHPDFSKRFYLLGEDTENIRSFFTDEIVLFFESNPYYHIECNGQSLLLMRKERLASIKEIKALLDYGTRLEKIISGTQYDEIVLKTPKIKT</sequence>
<feature type="transmembrane region" description="Helical" evidence="5">
    <location>
        <begin position="20"/>
        <end position="38"/>
    </location>
</feature>
<name>A0A162Z679_9FLAO</name>
<dbReference type="EMBL" id="LQRT01000024">
    <property type="protein sequence ID" value="KZS39579.1"/>
    <property type="molecule type" value="Genomic_DNA"/>
</dbReference>